<evidence type="ECO:0000313" key="2">
    <source>
        <dbReference type="Proteomes" id="UP001281147"/>
    </source>
</evidence>
<gene>
    <name evidence="1" type="ORF">LTR37_018885</name>
</gene>
<name>A0ACC3MHG2_9PEZI</name>
<accession>A0ACC3MHG2</accession>
<protein>
    <submittedName>
        <fullName evidence="1">Uncharacterized protein</fullName>
    </submittedName>
</protein>
<dbReference type="Proteomes" id="UP001281147">
    <property type="component" value="Unassembled WGS sequence"/>
</dbReference>
<keyword evidence="2" id="KW-1185">Reference proteome</keyword>
<evidence type="ECO:0000313" key="1">
    <source>
        <dbReference type="EMBL" id="KAK3690983.1"/>
    </source>
</evidence>
<sequence length="344" mass="36349">MDNNSNRGTRGGRGAWLAFSNQGTRRYQGVPITYNGRGGREPNPRGGYRGRSGAGNPRGQPPRGPRGGGQRGVEQRGGPRGSGQRGGRGAPGSEGPHRESDRVTAEQSTPAAEEVDGDKQCLTCLEFGHDFWEDKCQSVCVHCGEAGSVHRGQRCSIGSATGVYPTEERPRITPDLERQQLARYHEAHGAARERIGYWQGRHQMLQGLVTQARQGGLSTNPAGGQQVVLATQQPPAGGGVPGAAGQPAPGQGKNTRKNRARRDRRKLAKASQRAEMDGDGDQRMADETVDAEGSGDEDGDGERGDEGEEAPKNAQPDDEEGDGVAVTTPAKEGEDSKEASAAEG</sequence>
<organism evidence="1 2">
    <name type="scientific">Vermiconidia calcicola</name>
    <dbReference type="NCBI Taxonomy" id="1690605"/>
    <lineage>
        <taxon>Eukaryota</taxon>
        <taxon>Fungi</taxon>
        <taxon>Dikarya</taxon>
        <taxon>Ascomycota</taxon>
        <taxon>Pezizomycotina</taxon>
        <taxon>Dothideomycetes</taxon>
        <taxon>Dothideomycetidae</taxon>
        <taxon>Mycosphaerellales</taxon>
        <taxon>Extremaceae</taxon>
        <taxon>Vermiconidia</taxon>
    </lineage>
</organism>
<feature type="non-terminal residue" evidence="1">
    <location>
        <position position="344"/>
    </location>
</feature>
<proteinExistence type="predicted"/>
<comment type="caution">
    <text evidence="1">The sequence shown here is derived from an EMBL/GenBank/DDBJ whole genome shotgun (WGS) entry which is preliminary data.</text>
</comment>
<dbReference type="EMBL" id="JAUTXU010000276">
    <property type="protein sequence ID" value="KAK3690983.1"/>
    <property type="molecule type" value="Genomic_DNA"/>
</dbReference>
<reference evidence="1" key="1">
    <citation type="submission" date="2023-07" db="EMBL/GenBank/DDBJ databases">
        <title>Black Yeasts Isolated from many extreme environments.</title>
        <authorList>
            <person name="Coleine C."/>
            <person name="Stajich J.E."/>
            <person name="Selbmann L."/>
        </authorList>
    </citation>
    <scope>NUCLEOTIDE SEQUENCE</scope>
    <source>
        <strain evidence="1">CCFEE 5714</strain>
    </source>
</reference>